<keyword evidence="3" id="KW-0862">Zinc</keyword>
<dbReference type="PROSITE" id="PS50199">
    <property type="entry name" value="ZF_RANBP2_2"/>
    <property type="match status" value="1"/>
</dbReference>
<dbReference type="InterPro" id="IPR055999">
    <property type="entry name" value="DUF7577"/>
</dbReference>
<evidence type="ECO:0000259" key="4">
    <source>
        <dbReference type="PROSITE" id="PS50199"/>
    </source>
</evidence>
<dbReference type="PROSITE" id="PS01358">
    <property type="entry name" value="ZF_RANBP2_1"/>
    <property type="match status" value="1"/>
</dbReference>
<dbReference type="Gene3D" id="3.30.70.790">
    <property type="entry name" value="UreE, C-terminal domain"/>
    <property type="match status" value="1"/>
</dbReference>
<gene>
    <name evidence="5" type="ORF">QWI16_05035</name>
</gene>
<evidence type="ECO:0000313" key="6">
    <source>
        <dbReference type="Proteomes" id="UP001168380"/>
    </source>
</evidence>
<organism evidence="5 6">
    <name type="scientific">Gilvimarinus algae</name>
    <dbReference type="NCBI Taxonomy" id="3058037"/>
    <lineage>
        <taxon>Bacteria</taxon>
        <taxon>Pseudomonadati</taxon>
        <taxon>Pseudomonadota</taxon>
        <taxon>Gammaproteobacteria</taxon>
        <taxon>Cellvibrionales</taxon>
        <taxon>Cellvibrionaceae</taxon>
        <taxon>Gilvimarinus</taxon>
    </lineage>
</organism>
<evidence type="ECO:0000256" key="1">
    <source>
        <dbReference type="ARBA" id="ARBA00022723"/>
    </source>
</evidence>
<reference evidence="5" key="1">
    <citation type="submission" date="2023-07" db="EMBL/GenBank/DDBJ databases">
        <title>Gilvimarinus algae sp. nov., isolated from the surface of Kelp.</title>
        <authorList>
            <person name="Sun Y.Y."/>
            <person name="Gong Y."/>
            <person name="Du Z.J."/>
        </authorList>
    </citation>
    <scope>NUCLEOTIDE SEQUENCE</scope>
    <source>
        <strain evidence="5">SDUM040014</strain>
    </source>
</reference>
<keyword evidence="6" id="KW-1185">Reference proteome</keyword>
<comment type="caution">
    <text evidence="5">The sequence shown here is derived from an EMBL/GenBank/DDBJ whole genome shotgun (WGS) entry which is preliminary data.</text>
</comment>
<dbReference type="Pfam" id="PF24463">
    <property type="entry name" value="DUF7577"/>
    <property type="match status" value="1"/>
</dbReference>
<name>A0ABT8TBZ2_9GAMM</name>
<dbReference type="EMBL" id="JAULRT010000035">
    <property type="protein sequence ID" value="MDO3381528.1"/>
    <property type="molecule type" value="Genomic_DNA"/>
</dbReference>
<dbReference type="RefSeq" id="WP_302711661.1">
    <property type="nucleotide sequence ID" value="NZ_JAULRT010000035.1"/>
</dbReference>
<dbReference type="InterPro" id="IPR018551">
    <property type="entry name" value="DUF2007"/>
</dbReference>
<dbReference type="Proteomes" id="UP001168380">
    <property type="component" value="Unassembled WGS sequence"/>
</dbReference>
<dbReference type="Pfam" id="PF09413">
    <property type="entry name" value="DUF2007"/>
    <property type="match status" value="1"/>
</dbReference>
<protein>
    <submittedName>
        <fullName evidence="5">DUF2007 domain-containing protein</fullName>
    </submittedName>
</protein>
<keyword evidence="1" id="KW-0479">Metal-binding</keyword>
<dbReference type="InterPro" id="IPR001876">
    <property type="entry name" value="Znf_RanBP2"/>
</dbReference>
<keyword evidence="2" id="KW-0863">Zinc-finger</keyword>
<feature type="domain" description="RanBP2-type" evidence="4">
    <location>
        <begin position="71"/>
        <end position="99"/>
    </location>
</feature>
<sequence>MQLVYTHENKILVENARNLLRESGIESTLKNEYAAGAMGDLSPIQTWPELWVAEADYPKAKAIINDLINRPAGEAWYCRQCGEENDASFEVCWHCQAER</sequence>
<evidence type="ECO:0000256" key="2">
    <source>
        <dbReference type="ARBA" id="ARBA00022771"/>
    </source>
</evidence>
<accession>A0ABT8TBZ2</accession>
<proteinExistence type="predicted"/>
<evidence type="ECO:0000313" key="5">
    <source>
        <dbReference type="EMBL" id="MDO3381528.1"/>
    </source>
</evidence>
<evidence type="ECO:0000256" key="3">
    <source>
        <dbReference type="ARBA" id="ARBA00022833"/>
    </source>
</evidence>